<evidence type="ECO:0000256" key="1">
    <source>
        <dbReference type="SAM" id="MobiDB-lite"/>
    </source>
</evidence>
<dbReference type="AlphaFoldDB" id="A0A0D2LA28"/>
<accession>A0A0D2LA28</accession>
<evidence type="ECO:0000313" key="2">
    <source>
        <dbReference type="EMBL" id="KJA24087.1"/>
    </source>
</evidence>
<reference evidence="3" key="1">
    <citation type="submission" date="2014-04" db="EMBL/GenBank/DDBJ databases">
        <title>Evolutionary Origins and Diversification of the Mycorrhizal Mutualists.</title>
        <authorList>
            <consortium name="DOE Joint Genome Institute"/>
            <consortium name="Mycorrhizal Genomics Consortium"/>
            <person name="Kohler A."/>
            <person name="Kuo A."/>
            <person name="Nagy L.G."/>
            <person name="Floudas D."/>
            <person name="Copeland A."/>
            <person name="Barry K.W."/>
            <person name="Cichocki N."/>
            <person name="Veneault-Fourrey C."/>
            <person name="LaButti K."/>
            <person name="Lindquist E.A."/>
            <person name="Lipzen A."/>
            <person name="Lundell T."/>
            <person name="Morin E."/>
            <person name="Murat C."/>
            <person name="Riley R."/>
            <person name="Ohm R."/>
            <person name="Sun H."/>
            <person name="Tunlid A."/>
            <person name="Henrissat B."/>
            <person name="Grigoriev I.V."/>
            <person name="Hibbett D.S."/>
            <person name="Martin F."/>
        </authorList>
    </citation>
    <scope>NUCLEOTIDE SEQUENCE [LARGE SCALE GENOMIC DNA]</scope>
    <source>
        <strain evidence="3">FD-334 SS-4</strain>
    </source>
</reference>
<feature type="compositionally biased region" description="Basic residues" evidence="1">
    <location>
        <begin position="1"/>
        <end position="13"/>
    </location>
</feature>
<feature type="region of interest" description="Disordered" evidence="1">
    <location>
        <begin position="1"/>
        <end position="45"/>
    </location>
</feature>
<evidence type="ECO:0000313" key="3">
    <source>
        <dbReference type="Proteomes" id="UP000054270"/>
    </source>
</evidence>
<organism evidence="2 3">
    <name type="scientific">Hypholoma sublateritium (strain FD-334 SS-4)</name>
    <dbReference type="NCBI Taxonomy" id="945553"/>
    <lineage>
        <taxon>Eukaryota</taxon>
        <taxon>Fungi</taxon>
        <taxon>Dikarya</taxon>
        <taxon>Basidiomycota</taxon>
        <taxon>Agaricomycotina</taxon>
        <taxon>Agaricomycetes</taxon>
        <taxon>Agaricomycetidae</taxon>
        <taxon>Agaricales</taxon>
        <taxon>Agaricineae</taxon>
        <taxon>Strophariaceae</taxon>
        <taxon>Hypholoma</taxon>
    </lineage>
</organism>
<name>A0A0D2LA28_HYPSF</name>
<dbReference type="Proteomes" id="UP000054270">
    <property type="component" value="Unassembled WGS sequence"/>
</dbReference>
<sequence length="67" mass="7642">MRAFRARSGHYRRATQTAPRQCVPSRISARRPKQLQPPPRRRPARTHALAFHAESTCAPRLVVVASR</sequence>
<keyword evidence="3" id="KW-1185">Reference proteome</keyword>
<proteinExistence type="predicted"/>
<protein>
    <submittedName>
        <fullName evidence="2">Uncharacterized protein</fullName>
    </submittedName>
</protein>
<feature type="compositionally biased region" description="Basic residues" evidence="1">
    <location>
        <begin position="28"/>
        <end position="45"/>
    </location>
</feature>
<gene>
    <name evidence="2" type="ORF">HYPSUDRAFT_39229</name>
</gene>
<dbReference type="EMBL" id="KN817539">
    <property type="protein sequence ID" value="KJA24087.1"/>
    <property type="molecule type" value="Genomic_DNA"/>
</dbReference>